<name>A0A2M3ZPU5_9DIPT</name>
<keyword evidence="1" id="KW-0732">Signal</keyword>
<organism evidence="2">
    <name type="scientific">Anopheles braziliensis</name>
    <dbReference type="NCBI Taxonomy" id="58242"/>
    <lineage>
        <taxon>Eukaryota</taxon>
        <taxon>Metazoa</taxon>
        <taxon>Ecdysozoa</taxon>
        <taxon>Arthropoda</taxon>
        <taxon>Hexapoda</taxon>
        <taxon>Insecta</taxon>
        <taxon>Pterygota</taxon>
        <taxon>Neoptera</taxon>
        <taxon>Endopterygota</taxon>
        <taxon>Diptera</taxon>
        <taxon>Nematocera</taxon>
        <taxon>Culicoidea</taxon>
        <taxon>Culicidae</taxon>
        <taxon>Anophelinae</taxon>
        <taxon>Anopheles</taxon>
    </lineage>
</organism>
<proteinExistence type="predicted"/>
<dbReference type="EMBL" id="GGFM01009823">
    <property type="protein sequence ID" value="MBW30574.1"/>
    <property type="molecule type" value="Transcribed_RNA"/>
</dbReference>
<evidence type="ECO:0000313" key="2">
    <source>
        <dbReference type="EMBL" id="MBW30574.1"/>
    </source>
</evidence>
<feature type="signal peptide" evidence="1">
    <location>
        <begin position="1"/>
        <end position="19"/>
    </location>
</feature>
<dbReference type="AlphaFoldDB" id="A0A2M3ZPU5"/>
<evidence type="ECO:0000256" key="1">
    <source>
        <dbReference type="SAM" id="SignalP"/>
    </source>
</evidence>
<reference evidence="2" key="1">
    <citation type="submission" date="2018-01" db="EMBL/GenBank/DDBJ databases">
        <title>An insight into the sialome of Amazonian anophelines.</title>
        <authorList>
            <person name="Ribeiro J.M."/>
            <person name="Scarpassa V."/>
            <person name="Calvo E."/>
        </authorList>
    </citation>
    <scope>NUCLEOTIDE SEQUENCE</scope>
    <source>
        <tissue evidence="2">Salivary glands</tissue>
    </source>
</reference>
<accession>A0A2M3ZPU5</accession>
<protein>
    <submittedName>
        <fullName evidence="2">Putative secreted peptide</fullName>
    </submittedName>
</protein>
<sequence>MFVLLWHLLLDLRFQPAEQEWSQYLVKALNDRIIVLGVAFNHARHRIREPLLELAVRLKDVRHQEVHQ</sequence>
<feature type="chain" id="PRO_5014740158" evidence="1">
    <location>
        <begin position="20"/>
        <end position="68"/>
    </location>
</feature>